<gene>
    <name evidence="1" type="ORF">F7725_011402</name>
</gene>
<keyword evidence="2" id="KW-1185">Reference proteome</keyword>
<proteinExistence type="predicted"/>
<evidence type="ECO:0000313" key="2">
    <source>
        <dbReference type="Proteomes" id="UP000518266"/>
    </source>
</evidence>
<evidence type="ECO:0000313" key="1">
    <source>
        <dbReference type="EMBL" id="KAF3858201.1"/>
    </source>
</evidence>
<protein>
    <submittedName>
        <fullName evidence="1">Uncharacterized protein</fullName>
    </submittedName>
</protein>
<dbReference type="Proteomes" id="UP000518266">
    <property type="component" value="Unassembled WGS sequence"/>
</dbReference>
<dbReference type="OrthoDB" id="8950052at2759"/>
<name>A0A7J5ZAJ6_DISMA</name>
<reference evidence="1 2" key="1">
    <citation type="submission" date="2020-03" db="EMBL/GenBank/DDBJ databases">
        <title>Dissostichus mawsoni Genome sequencing and assembly.</title>
        <authorList>
            <person name="Park H."/>
        </authorList>
    </citation>
    <scope>NUCLEOTIDE SEQUENCE [LARGE SCALE GENOMIC DNA]</scope>
    <source>
        <strain evidence="1">DM0001</strain>
        <tissue evidence="1">Muscle</tissue>
    </source>
</reference>
<accession>A0A7J5ZAJ6</accession>
<comment type="caution">
    <text evidence="1">The sequence shown here is derived from an EMBL/GenBank/DDBJ whole genome shotgun (WGS) entry which is preliminary data.</text>
</comment>
<organism evidence="1 2">
    <name type="scientific">Dissostichus mawsoni</name>
    <name type="common">Antarctic cod</name>
    <dbReference type="NCBI Taxonomy" id="36200"/>
    <lineage>
        <taxon>Eukaryota</taxon>
        <taxon>Metazoa</taxon>
        <taxon>Chordata</taxon>
        <taxon>Craniata</taxon>
        <taxon>Vertebrata</taxon>
        <taxon>Euteleostomi</taxon>
        <taxon>Actinopterygii</taxon>
        <taxon>Neopterygii</taxon>
        <taxon>Teleostei</taxon>
        <taxon>Neoteleostei</taxon>
        <taxon>Acanthomorphata</taxon>
        <taxon>Eupercaria</taxon>
        <taxon>Perciformes</taxon>
        <taxon>Notothenioidei</taxon>
        <taxon>Nototheniidae</taxon>
        <taxon>Dissostichus</taxon>
    </lineage>
</organism>
<dbReference type="AlphaFoldDB" id="A0A7J5ZAJ6"/>
<sequence length="86" mass="9913">MARCEWPWFCLCPSRPAVIPGHWFKLMATTPDSSTDRRPIRRLRSKSDTPYLVEARLSFNLRTGWHFVAGVTMQLPECTSSLGHFC</sequence>
<dbReference type="EMBL" id="JAAKFY010000004">
    <property type="protein sequence ID" value="KAF3858201.1"/>
    <property type="molecule type" value="Genomic_DNA"/>
</dbReference>